<keyword evidence="1" id="KW-0472">Membrane</keyword>
<organism evidence="2 3">
    <name type="scientific">Arsukibacterium tuosuense</name>
    <dbReference type="NCBI Taxonomy" id="1323745"/>
    <lineage>
        <taxon>Bacteria</taxon>
        <taxon>Pseudomonadati</taxon>
        <taxon>Pseudomonadota</taxon>
        <taxon>Gammaproteobacteria</taxon>
        <taxon>Chromatiales</taxon>
        <taxon>Chromatiaceae</taxon>
        <taxon>Arsukibacterium</taxon>
    </lineage>
</organism>
<keyword evidence="1" id="KW-1133">Transmembrane helix</keyword>
<dbReference type="AlphaFoldDB" id="A0A285JHG2"/>
<evidence type="ECO:0000256" key="1">
    <source>
        <dbReference type="SAM" id="Phobius"/>
    </source>
</evidence>
<evidence type="ECO:0008006" key="4">
    <source>
        <dbReference type="Google" id="ProtNLM"/>
    </source>
</evidence>
<keyword evidence="1" id="KW-0812">Transmembrane</keyword>
<evidence type="ECO:0000313" key="3">
    <source>
        <dbReference type="Proteomes" id="UP000219353"/>
    </source>
</evidence>
<protein>
    <recommendedName>
        <fullName evidence="4">Frag1/DRAM/Sfk1 family protein</fullName>
    </recommendedName>
</protein>
<dbReference type="Proteomes" id="UP000219353">
    <property type="component" value="Unassembled WGS sequence"/>
</dbReference>
<feature type="transmembrane region" description="Helical" evidence="1">
    <location>
        <begin position="125"/>
        <end position="145"/>
    </location>
</feature>
<feature type="transmembrane region" description="Helical" evidence="1">
    <location>
        <begin position="195"/>
        <end position="214"/>
    </location>
</feature>
<feature type="transmembrane region" description="Helical" evidence="1">
    <location>
        <begin position="59"/>
        <end position="82"/>
    </location>
</feature>
<feature type="transmembrane region" description="Helical" evidence="1">
    <location>
        <begin position="94"/>
        <end position="113"/>
    </location>
</feature>
<keyword evidence="3" id="KW-1185">Reference proteome</keyword>
<feature type="transmembrane region" description="Helical" evidence="1">
    <location>
        <begin position="157"/>
        <end position="180"/>
    </location>
</feature>
<name>A0A285JHG2_9GAMM</name>
<dbReference type="OrthoDB" id="9180406at2"/>
<sequence length="230" mass="26168">MEVFIRPYYIAWSICLIPVIAAHGAFLVGLWEGVARECVPYIEGCTSISRAAREGNAIFLFRGLMMPTAALLIIFWYLQAVWLEKITQQSQRTIFILGATGAIFLVLYIDFLGTSGDIYRLLRRYGTTLYFGLTILAQMLSIRSVKLKGKILDSKVRFYLTLQFLLMVLYWCLGNANIVIKASGVSWADAAENVIEWHFALYMSLYFGLTAMMWQRTGFNLCFTVDKKNG</sequence>
<accession>A0A285JHG2</accession>
<gene>
    <name evidence="2" type="ORF">SAMN06297280_3668</name>
</gene>
<proteinExistence type="predicted"/>
<reference evidence="3" key="1">
    <citation type="submission" date="2017-09" db="EMBL/GenBank/DDBJ databases">
        <authorList>
            <person name="Varghese N."/>
            <person name="Submissions S."/>
        </authorList>
    </citation>
    <scope>NUCLEOTIDE SEQUENCE [LARGE SCALE GENOMIC DNA]</scope>
    <source>
        <strain evidence="3">CGMCC 1.12461</strain>
    </source>
</reference>
<evidence type="ECO:0000313" key="2">
    <source>
        <dbReference type="EMBL" id="SNY59724.1"/>
    </source>
</evidence>
<feature type="transmembrane region" description="Helical" evidence="1">
    <location>
        <begin position="9"/>
        <end position="31"/>
    </location>
</feature>
<dbReference type="EMBL" id="OBEB01000009">
    <property type="protein sequence ID" value="SNY59724.1"/>
    <property type="molecule type" value="Genomic_DNA"/>
</dbReference>